<protein>
    <submittedName>
        <fullName evidence="2">3-hydroxyacyl-ACP dehydratase FabZ family protein</fullName>
        <ecNumber evidence="2">4.2.1.-</ecNumber>
    </submittedName>
</protein>
<feature type="domain" description="ApeI dehydratase-like" evidence="1">
    <location>
        <begin position="22"/>
        <end position="104"/>
    </location>
</feature>
<dbReference type="Proteomes" id="UP001596263">
    <property type="component" value="Unassembled WGS sequence"/>
</dbReference>
<dbReference type="GO" id="GO:0016829">
    <property type="term" value="F:lyase activity"/>
    <property type="evidence" value="ECO:0007669"/>
    <property type="project" value="UniProtKB-KW"/>
</dbReference>
<dbReference type="SUPFAM" id="SSF54637">
    <property type="entry name" value="Thioesterase/thiol ester dehydrase-isomerase"/>
    <property type="match status" value="1"/>
</dbReference>
<gene>
    <name evidence="2" type="ORF">ACFPQ9_28600</name>
</gene>
<dbReference type="EMBL" id="JBHSKM010000022">
    <property type="protein sequence ID" value="MFC5217799.1"/>
    <property type="molecule type" value="Genomic_DNA"/>
</dbReference>
<dbReference type="RefSeq" id="WP_380859369.1">
    <property type="nucleotide sequence ID" value="NZ_JBHSKM010000022.1"/>
</dbReference>
<dbReference type="EC" id="4.2.1.-" evidence="2"/>
<evidence type="ECO:0000313" key="2">
    <source>
        <dbReference type="EMBL" id="MFC5217799.1"/>
    </source>
</evidence>
<dbReference type="InterPro" id="IPR029069">
    <property type="entry name" value="HotDog_dom_sf"/>
</dbReference>
<dbReference type="Gene3D" id="3.10.129.10">
    <property type="entry name" value="Hotdog Thioesterase"/>
    <property type="match status" value="1"/>
</dbReference>
<comment type="caution">
    <text evidence="2">The sequence shown here is derived from an EMBL/GenBank/DDBJ whole genome shotgun (WGS) entry which is preliminary data.</text>
</comment>
<dbReference type="InterPro" id="IPR054545">
    <property type="entry name" value="ApeI-like"/>
</dbReference>
<keyword evidence="2" id="KW-0456">Lyase</keyword>
<evidence type="ECO:0000259" key="1">
    <source>
        <dbReference type="Pfam" id="PF22818"/>
    </source>
</evidence>
<keyword evidence="3" id="KW-1185">Reference proteome</keyword>
<evidence type="ECO:0000313" key="3">
    <source>
        <dbReference type="Proteomes" id="UP001596263"/>
    </source>
</evidence>
<sequence>MTAPAVPLPVSLLGMDPRSVTRDGGTMTAHATVDPAHEVFPGHYPGFPVLPGVCLIEYADRSILLDQRRLGRDLELAAVERCRFREPVFPGDELTLRVDYAMDDDSGELRSDVLISTDRGRAAELRLLHRAVGTGATG</sequence>
<organism evidence="2 3">
    <name type="scientific">Streptomyces coerulescens</name>
    <dbReference type="NCBI Taxonomy" id="29304"/>
    <lineage>
        <taxon>Bacteria</taxon>
        <taxon>Bacillati</taxon>
        <taxon>Actinomycetota</taxon>
        <taxon>Actinomycetes</taxon>
        <taxon>Kitasatosporales</taxon>
        <taxon>Streptomycetaceae</taxon>
        <taxon>Streptomyces</taxon>
    </lineage>
</organism>
<accession>A0ABW0CQG0</accession>
<dbReference type="Pfam" id="PF22818">
    <property type="entry name" value="ApeI-like"/>
    <property type="match status" value="1"/>
</dbReference>
<name>A0ABW0CQG0_STRCD</name>
<proteinExistence type="predicted"/>
<reference evidence="3" key="1">
    <citation type="journal article" date="2019" name="Int. J. Syst. Evol. Microbiol.">
        <title>The Global Catalogue of Microorganisms (GCM) 10K type strain sequencing project: providing services to taxonomists for standard genome sequencing and annotation.</title>
        <authorList>
            <consortium name="The Broad Institute Genomics Platform"/>
            <consortium name="The Broad Institute Genome Sequencing Center for Infectious Disease"/>
            <person name="Wu L."/>
            <person name="Ma J."/>
        </authorList>
    </citation>
    <scope>NUCLEOTIDE SEQUENCE [LARGE SCALE GENOMIC DNA]</scope>
    <source>
        <strain evidence="3">KCTC 42586</strain>
    </source>
</reference>